<keyword evidence="9" id="KW-0067">ATP-binding</keyword>
<dbReference type="Pfam" id="PF00989">
    <property type="entry name" value="PAS"/>
    <property type="match status" value="1"/>
</dbReference>
<evidence type="ECO:0000259" key="15">
    <source>
        <dbReference type="PROSITE" id="PS50112"/>
    </source>
</evidence>
<evidence type="ECO:0000256" key="13">
    <source>
        <dbReference type="ARBA" id="ARBA00048679"/>
    </source>
</evidence>
<dbReference type="PROSITE" id="PS00108">
    <property type="entry name" value="PROTEIN_KINASE_ST"/>
    <property type="match status" value="1"/>
</dbReference>
<dbReference type="InterPro" id="IPR013767">
    <property type="entry name" value="PAS_fold"/>
</dbReference>
<proteinExistence type="inferred from homology"/>
<dbReference type="FunFam" id="3.30.200.20:FF:000060">
    <property type="entry name" value="Serine/threonine-protein kinase isoform 1"/>
    <property type="match status" value="1"/>
</dbReference>
<evidence type="ECO:0000256" key="12">
    <source>
        <dbReference type="ARBA" id="ARBA00047899"/>
    </source>
</evidence>
<dbReference type="EMBL" id="BKCJ010003310">
    <property type="protein sequence ID" value="GEU54302.1"/>
    <property type="molecule type" value="Genomic_DNA"/>
</dbReference>
<evidence type="ECO:0000313" key="16">
    <source>
        <dbReference type="EMBL" id="GEU54302.1"/>
    </source>
</evidence>
<dbReference type="GO" id="GO:0004674">
    <property type="term" value="F:protein serine/threonine kinase activity"/>
    <property type="evidence" value="ECO:0007669"/>
    <property type="project" value="UniProtKB-KW"/>
</dbReference>
<accession>A0A6L2L0T4</accession>
<dbReference type="GO" id="GO:0009881">
    <property type="term" value="F:photoreceptor activity"/>
    <property type="evidence" value="ECO:0007669"/>
    <property type="project" value="UniProtKB-KW"/>
</dbReference>
<dbReference type="InterPro" id="IPR035965">
    <property type="entry name" value="PAS-like_dom_sf"/>
</dbReference>
<reference evidence="16" key="1">
    <citation type="journal article" date="2019" name="Sci. Rep.">
        <title>Draft genome of Tanacetum cinerariifolium, the natural source of mosquito coil.</title>
        <authorList>
            <person name="Yamashiro T."/>
            <person name="Shiraishi A."/>
            <person name="Satake H."/>
            <person name="Nakayama K."/>
        </authorList>
    </citation>
    <scope>NUCLEOTIDE SEQUENCE</scope>
</reference>
<keyword evidence="11" id="KW-0675">Receptor</keyword>
<evidence type="ECO:0000256" key="2">
    <source>
        <dbReference type="ARBA" id="ARBA00012513"/>
    </source>
</evidence>
<name>A0A6L2L0T4_TANCI</name>
<dbReference type="PROSITE" id="PS50011">
    <property type="entry name" value="PROTEIN_KINASE_DOM"/>
    <property type="match status" value="1"/>
</dbReference>
<evidence type="ECO:0000256" key="3">
    <source>
        <dbReference type="ARBA" id="ARBA00022527"/>
    </source>
</evidence>
<dbReference type="InterPro" id="IPR011009">
    <property type="entry name" value="Kinase-like_dom_sf"/>
</dbReference>
<evidence type="ECO:0000256" key="5">
    <source>
        <dbReference type="ARBA" id="ARBA00022606"/>
    </source>
</evidence>
<dbReference type="InterPro" id="IPR000719">
    <property type="entry name" value="Prot_kinase_dom"/>
</dbReference>
<keyword evidence="5" id="KW-0716">Sensory transduction</keyword>
<dbReference type="EC" id="2.7.11.1" evidence="2"/>
<dbReference type="InterPro" id="IPR000014">
    <property type="entry name" value="PAS"/>
</dbReference>
<keyword evidence="4" id="KW-0600">Photoreceptor protein</keyword>
<feature type="domain" description="PAS" evidence="15">
    <location>
        <begin position="265"/>
        <end position="321"/>
    </location>
</feature>
<dbReference type="PROSITE" id="PS50112">
    <property type="entry name" value="PAS"/>
    <property type="match status" value="1"/>
</dbReference>
<dbReference type="AlphaFoldDB" id="A0A6L2L0T4"/>
<keyword evidence="6" id="KW-0808">Transferase</keyword>
<dbReference type="CDD" id="cd13999">
    <property type="entry name" value="STKc_MAP3K-like"/>
    <property type="match status" value="1"/>
</dbReference>
<dbReference type="SUPFAM" id="SSF55785">
    <property type="entry name" value="PYP-like sensor domain (PAS domain)"/>
    <property type="match status" value="1"/>
</dbReference>
<evidence type="ECO:0000256" key="6">
    <source>
        <dbReference type="ARBA" id="ARBA00022679"/>
    </source>
</evidence>
<evidence type="ECO:0000256" key="7">
    <source>
        <dbReference type="ARBA" id="ARBA00022741"/>
    </source>
</evidence>
<sequence length="761" mass="86134">MIDSIKDMFNVVDIPSLLLTVGHPNSTLAKITAIGSLRLTNGIILFDVLVVLEYNDLKLGKIVGTSSKNGGYLFAVNKNGKQTREPFPLSDHKYVFVRDLVHCDVWGPYMIISKDGYKYFLNLVDDFSMDVGFTYLSQKLKSERPSDEEEDPFNAEGNSWVTSDDYVNTIFEHKSFLEVSYNPKWIEAMNLEMEALHKNNTYELADLPPERKAIGCKWIWKIKYKSSSEVDSKNGLFIAILVYVDNIVVTGNNEAEIDKFKSQLVMLYDRELKIICWNRAAENLYGYMVAEVCGKNPTDLLVEAKVAMYSNFVLKRTVDGESWSGRFPVKNKRGERFVVSGTNTPLRDENRRLIGAICISSDDCPYVIDRQLIASPRLCLDSQQASIGSVLSSLASKAKLKTKTDETYTNDIGAFDLFDNAHQNESSSPRAHTDPSPFGVFYPMDTSEDFTESENKPVFSTILSLKVKTWIGWDQLDVKQENNPSPQLSSSASEKLDCQLYKNFNTGSNKTRSSGLWLSTSHASSTSSTSSGGMSIQSHAIIKHGNQTDNLNYEILWKDLITREKIGQGSCGTVYHALWSGSNVAVKLFACQEYSDDVILSFELEVSMMKRLRHPNILLFMGAVTSPQHLCIVTEFLPRGSLFRVLQRDTLRLDWKHRLHMAIDIARGMNYLHHCNPPIVHLDLKSSNLLVDKNWTVKPQWMAPEALRNEYADEKSNVYSYGVVLWELTTEKIPWADLDIMQVIEAVGFMNQRLEIPKDVD</sequence>
<dbReference type="GO" id="GO:0005524">
    <property type="term" value="F:ATP binding"/>
    <property type="evidence" value="ECO:0007669"/>
    <property type="project" value="UniProtKB-KW"/>
</dbReference>
<evidence type="ECO:0000259" key="14">
    <source>
        <dbReference type="PROSITE" id="PS50011"/>
    </source>
</evidence>
<evidence type="ECO:0000256" key="11">
    <source>
        <dbReference type="ARBA" id="ARBA00023170"/>
    </source>
</evidence>
<dbReference type="PANTHER" id="PTHR44329:SF47">
    <property type="entry name" value="SERINE_THREONINE-PROTEIN KINASE ROCO5-RELATED"/>
    <property type="match status" value="1"/>
</dbReference>
<evidence type="ECO:0000256" key="1">
    <source>
        <dbReference type="ARBA" id="ARBA00010507"/>
    </source>
</evidence>
<dbReference type="SMART" id="SM00220">
    <property type="entry name" value="S_TKc"/>
    <property type="match status" value="1"/>
</dbReference>
<evidence type="ECO:0000256" key="9">
    <source>
        <dbReference type="ARBA" id="ARBA00022840"/>
    </source>
</evidence>
<evidence type="ECO:0000256" key="8">
    <source>
        <dbReference type="ARBA" id="ARBA00022777"/>
    </source>
</evidence>
<evidence type="ECO:0000256" key="10">
    <source>
        <dbReference type="ARBA" id="ARBA00022991"/>
    </source>
</evidence>
<comment type="catalytic activity">
    <reaction evidence="13">
        <text>L-seryl-[protein] + ATP = O-phospho-L-seryl-[protein] + ADP + H(+)</text>
        <dbReference type="Rhea" id="RHEA:17989"/>
        <dbReference type="Rhea" id="RHEA-COMP:9863"/>
        <dbReference type="Rhea" id="RHEA-COMP:11604"/>
        <dbReference type="ChEBI" id="CHEBI:15378"/>
        <dbReference type="ChEBI" id="CHEBI:29999"/>
        <dbReference type="ChEBI" id="CHEBI:30616"/>
        <dbReference type="ChEBI" id="CHEBI:83421"/>
        <dbReference type="ChEBI" id="CHEBI:456216"/>
        <dbReference type="EC" id="2.7.11.1"/>
    </reaction>
</comment>
<organism evidence="16">
    <name type="scientific">Tanacetum cinerariifolium</name>
    <name type="common">Dalmatian daisy</name>
    <name type="synonym">Chrysanthemum cinerariifolium</name>
    <dbReference type="NCBI Taxonomy" id="118510"/>
    <lineage>
        <taxon>Eukaryota</taxon>
        <taxon>Viridiplantae</taxon>
        <taxon>Streptophyta</taxon>
        <taxon>Embryophyta</taxon>
        <taxon>Tracheophyta</taxon>
        <taxon>Spermatophyta</taxon>
        <taxon>Magnoliopsida</taxon>
        <taxon>eudicotyledons</taxon>
        <taxon>Gunneridae</taxon>
        <taxon>Pentapetalae</taxon>
        <taxon>asterids</taxon>
        <taxon>campanulids</taxon>
        <taxon>Asterales</taxon>
        <taxon>Asteraceae</taxon>
        <taxon>Asteroideae</taxon>
        <taxon>Anthemideae</taxon>
        <taxon>Anthemidinae</taxon>
        <taxon>Tanacetum</taxon>
    </lineage>
</organism>
<dbReference type="InterPro" id="IPR051681">
    <property type="entry name" value="Ser/Thr_Kinases-Pseudokinases"/>
</dbReference>
<comment type="catalytic activity">
    <reaction evidence="12">
        <text>L-threonyl-[protein] + ATP = O-phospho-L-threonyl-[protein] + ADP + H(+)</text>
        <dbReference type="Rhea" id="RHEA:46608"/>
        <dbReference type="Rhea" id="RHEA-COMP:11060"/>
        <dbReference type="Rhea" id="RHEA-COMP:11605"/>
        <dbReference type="ChEBI" id="CHEBI:15378"/>
        <dbReference type="ChEBI" id="CHEBI:30013"/>
        <dbReference type="ChEBI" id="CHEBI:30616"/>
        <dbReference type="ChEBI" id="CHEBI:61977"/>
        <dbReference type="ChEBI" id="CHEBI:456216"/>
        <dbReference type="EC" id="2.7.11.1"/>
    </reaction>
</comment>
<dbReference type="NCBIfam" id="TIGR00229">
    <property type="entry name" value="sensory_box"/>
    <property type="match status" value="1"/>
</dbReference>
<dbReference type="InterPro" id="IPR008271">
    <property type="entry name" value="Ser/Thr_kinase_AS"/>
</dbReference>
<keyword evidence="10" id="KW-0157">Chromophore</keyword>
<comment type="similarity">
    <text evidence="1">Belongs to the protein kinase superfamily. TKL Ser/Thr protein kinase family. RAF subfamily.</text>
</comment>
<keyword evidence="3" id="KW-0723">Serine/threonine-protein kinase</keyword>
<dbReference type="CDD" id="cd00130">
    <property type="entry name" value="PAS"/>
    <property type="match status" value="1"/>
</dbReference>
<keyword evidence="8 16" id="KW-0418">Kinase</keyword>
<dbReference type="InterPro" id="IPR001245">
    <property type="entry name" value="Ser-Thr/Tyr_kinase_cat_dom"/>
</dbReference>
<feature type="domain" description="Protein kinase" evidence="14">
    <location>
        <begin position="560"/>
        <end position="761"/>
    </location>
</feature>
<dbReference type="Gene3D" id="1.10.510.10">
    <property type="entry name" value="Transferase(Phosphotransferase) domain 1"/>
    <property type="match status" value="2"/>
</dbReference>
<dbReference type="Gene3D" id="3.30.200.20">
    <property type="entry name" value="Phosphorylase Kinase, domain 1"/>
    <property type="match status" value="1"/>
</dbReference>
<evidence type="ECO:0000256" key="4">
    <source>
        <dbReference type="ARBA" id="ARBA00022543"/>
    </source>
</evidence>
<comment type="caution">
    <text evidence="16">The sequence shown here is derived from an EMBL/GenBank/DDBJ whole genome shotgun (WGS) entry which is preliminary data.</text>
</comment>
<keyword evidence="7" id="KW-0547">Nucleotide-binding</keyword>
<dbReference type="PANTHER" id="PTHR44329">
    <property type="entry name" value="SERINE/THREONINE-PROTEIN KINASE TNNI3K-RELATED"/>
    <property type="match status" value="1"/>
</dbReference>
<dbReference type="Pfam" id="PF07714">
    <property type="entry name" value="PK_Tyr_Ser-Thr"/>
    <property type="match status" value="1"/>
</dbReference>
<protein>
    <recommendedName>
        <fullName evidence="2">non-specific serine/threonine protein kinase</fullName>
        <ecNumber evidence="2">2.7.11.1</ecNumber>
    </recommendedName>
</protein>
<gene>
    <name evidence="16" type="ORF">Tci_026280</name>
</gene>
<dbReference type="Gene3D" id="3.30.450.20">
    <property type="entry name" value="PAS domain"/>
    <property type="match status" value="1"/>
</dbReference>
<dbReference type="SUPFAM" id="SSF56112">
    <property type="entry name" value="Protein kinase-like (PK-like)"/>
    <property type="match status" value="1"/>
</dbReference>